<reference evidence="9" key="1">
    <citation type="submission" date="2017-09" db="EMBL/GenBank/DDBJ databases">
        <title>Depth-based differentiation of microbial function through sediment-hosted aquifers and enrichment of novel symbionts in the deep terrestrial subsurface.</title>
        <authorList>
            <person name="Probst A.J."/>
            <person name="Ladd B."/>
            <person name="Jarett J.K."/>
            <person name="Geller-Mcgrath D.E."/>
            <person name="Sieber C.M.K."/>
            <person name="Emerson J.B."/>
            <person name="Anantharaman K."/>
            <person name="Thomas B.C."/>
            <person name="Malmstrom R."/>
            <person name="Stieglmeier M."/>
            <person name="Klingl A."/>
            <person name="Woyke T."/>
            <person name="Ryan C.M."/>
            <person name="Banfield J.F."/>
        </authorList>
    </citation>
    <scope>NUCLEOTIDE SEQUENCE [LARGE SCALE GENOMIC DNA]</scope>
</reference>
<dbReference type="PROSITE" id="PS50887">
    <property type="entry name" value="GGDEF"/>
    <property type="match status" value="1"/>
</dbReference>
<keyword evidence="4 6" id="KW-1133">Transmembrane helix</keyword>
<dbReference type="Gene3D" id="3.30.450.20">
    <property type="entry name" value="PAS domain"/>
    <property type="match status" value="1"/>
</dbReference>
<evidence type="ECO:0000256" key="2">
    <source>
        <dbReference type="ARBA" id="ARBA00022475"/>
    </source>
</evidence>
<dbReference type="Proteomes" id="UP000230956">
    <property type="component" value="Unassembled WGS sequence"/>
</dbReference>
<dbReference type="NCBIfam" id="TIGR00254">
    <property type="entry name" value="GGDEF"/>
    <property type="match status" value="1"/>
</dbReference>
<organism evidence="8 9">
    <name type="scientific">Candidatus Aquicultor secundus</name>
    <dbReference type="NCBI Taxonomy" id="1973895"/>
    <lineage>
        <taxon>Bacteria</taxon>
        <taxon>Bacillati</taxon>
        <taxon>Actinomycetota</taxon>
        <taxon>Candidatus Aquicultoria</taxon>
        <taxon>Candidatus Aquicultorales</taxon>
        <taxon>Candidatus Aquicultoraceae</taxon>
        <taxon>Candidatus Aquicultor</taxon>
    </lineage>
</organism>
<name>A0A2M7T5P6_9ACTN</name>
<keyword evidence="3 6" id="KW-0812">Transmembrane</keyword>
<feature type="transmembrane region" description="Helical" evidence="6">
    <location>
        <begin position="20"/>
        <end position="39"/>
    </location>
</feature>
<evidence type="ECO:0000259" key="7">
    <source>
        <dbReference type="PROSITE" id="PS50887"/>
    </source>
</evidence>
<keyword evidence="5 6" id="KW-0472">Membrane</keyword>
<dbReference type="InterPro" id="IPR050469">
    <property type="entry name" value="Diguanylate_Cyclase"/>
</dbReference>
<proteinExistence type="predicted"/>
<evidence type="ECO:0000256" key="6">
    <source>
        <dbReference type="SAM" id="Phobius"/>
    </source>
</evidence>
<dbReference type="InterPro" id="IPR033479">
    <property type="entry name" value="dCache_1"/>
</dbReference>
<dbReference type="AlphaFoldDB" id="A0A2M7T5P6"/>
<dbReference type="EMBL" id="PFNG01000231">
    <property type="protein sequence ID" value="PIZ35656.1"/>
    <property type="molecule type" value="Genomic_DNA"/>
</dbReference>
<gene>
    <name evidence="8" type="ORF">COY37_10010</name>
</gene>
<dbReference type="InterPro" id="IPR000160">
    <property type="entry name" value="GGDEF_dom"/>
</dbReference>
<sequence>MDPNNINGNTRLLSVKGRLFVLLVVMLLPFIIFSTYKALDINKRLEEETKTESLKIAQNVGHDIDEYIISTGEALIPIAKNENVRAQNYPKVKALLQEIVPKFPFYNVILFVDNDGNIRAAAASGAMTNSEDAKKVNVSDTVCYKKSIRSDGMAVGDFIYSRLTGIPVVHVTYPVYNFAGKRIGFIAAAFDLTKIQNKLMQTRFAQGTVISVLDDKGVVIARSNDPKKWVGKNLSHEPFYKTMLGKTSGTDTLKYPDGTTIISGFTVASKVPWFVRVCVDERLIQKEVTRELANHFALFVPLLLVALLGWLWIGRDVNRLHKMTERLTLIDPLTELWNYRKLSQNLEQELIRAKRYKEPLSFIMIDIDYFKQYNDNNGHQLGDEALRTVAEVMRSAVRDSDLVYRYGGEEMCAVMPNTDKEGATVVAERIRAKVEQSTFQGESKQPTGKLTISLGVATYPFDSISKEGLINSADVALYKAKENGRNRVETCSGNGTSYELKTASN</sequence>
<dbReference type="GO" id="GO:0052621">
    <property type="term" value="F:diguanylate cyclase activity"/>
    <property type="evidence" value="ECO:0007669"/>
    <property type="project" value="TreeGrafter"/>
</dbReference>
<evidence type="ECO:0000313" key="8">
    <source>
        <dbReference type="EMBL" id="PIZ35656.1"/>
    </source>
</evidence>
<dbReference type="CDD" id="cd12914">
    <property type="entry name" value="PDC1_DGC_like"/>
    <property type="match status" value="1"/>
</dbReference>
<feature type="domain" description="GGDEF" evidence="7">
    <location>
        <begin position="358"/>
        <end position="493"/>
    </location>
</feature>
<dbReference type="RefSeq" id="WP_286977429.1">
    <property type="nucleotide sequence ID" value="NZ_PFNG01000231.1"/>
</dbReference>
<keyword evidence="2" id="KW-1003">Cell membrane</keyword>
<dbReference type="GO" id="GO:0043709">
    <property type="term" value="P:cell adhesion involved in single-species biofilm formation"/>
    <property type="evidence" value="ECO:0007669"/>
    <property type="project" value="TreeGrafter"/>
</dbReference>
<dbReference type="GO" id="GO:0005886">
    <property type="term" value="C:plasma membrane"/>
    <property type="evidence" value="ECO:0007669"/>
    <property type="project" value="UniProtKB-SubCell"/>
</dbReference>
<evidence type="ECO:0000256" key="1">
    <source>
        <dbReference type="ARBA" id="ARBA00004651"/>
    </source>
</evidence>
<dbReference type="InterPro" id="IPR029151">
    <property type="entry name" value="Sensor-like_sf"/>
</dbReference>
<dbReference type="Gene3D" id="3.30.70.270">
    <property type="match status" value="1"/>
</dbReference>
<dbReference type="Pfam" id="PF02743">
    <property type="entry name" value="dCache_1"/>
    <property type="match status" value="1"/>
</dbReference>
<evidence type="ECO:0000313" key="9">
    <source>
        <dbReference type="Proteomes" id="UP000230956"/>
    </source>
</evidence>
<comment type="subcellular location">
    <subcellularLocation>
        <location evidence="1">Cell membrane</location>
        <topology evidence="1">Multi-pass membrane protein</topology>
    </subcellularLocation>
</comment>
<dbReference type="SMART" id="SM00267">
    <property type="entry name" value="GGDEF"/>
    <property type="match status" value="1"/>
</dbReference>
<comment type="caution">
    <text evidence="8">The sequence shown here is derived from an EMBL/GenBank/DDBJ whole genome shotgun (WGS) entry which is preliminary data.</text>
</comment>
<dbReference type="GO" id="GO:1902201">
    <property type="term" value="P:negative regulation of bacterial-type flagellum-dependent cell motility"/>
    <property type="evidence" value="ECO:0007669"/>
    <property type="project" value="TreeGrafter"/>
</dbReference>
<dbReference type="SUPFAM" id="SSF103190">
    <property type="entry name" value="Sensory domain-like"/>
    <property type="match status" value="1"/>
</dbReference>
<dbReference type="SUPFAM" id="SSF55073">
    <property type="entry name" value="Nucleotide cyclase"/>
    <property type="match status" value="1"/>
</dbReference>
<protein>
    <recommendedName>
        <fullName evidence="7">GGDEF domain-containing protein</fullName>
    </recommendedName>
</protein>
<feature type="transmembrane region" description="Helical" evidence="6">
    <location>
        <begin position="292"/>
        <end position="313"/>
    </location>
</feature>
<dbReference type="FunFam" id="3.30.70.270:FF:000001">
    <property type="entry name" value="Diguanylate cyclase domain protein"/>
    <property type="match status" value="1"/>
</dbReference>
<evidence type="ECO:0000256" key="3">
    <source>
        <dbReference type="ARBA" id="ARBA00022692"/>
    </source>
</evidence>
<dbReference type="InterPro" id="IPR029787">
    <property type="entry name" value="Nucleotide_cyclase"/>
</dbReference>
<dbReference type="CDD" id="cd18774">
    <property type="entry name" value="PDC2_HK_sensor"/>
    <property type="match status" value="1"/>
</dbReference>
<dbReference type="PANTHER" id="PTHR45138">
    <property type="entry name" value="REGULATORY COMPONENTS OF SENSORY TRANSDUCTION SYSTEM"/>
    <property type="match status" value="1"/>
</dbReference>
<dbReference type="PANTHER" id="PTHR45138:SF9">
    <property type="entry name" value="DIGUANYLATE CYCLASE DGCM-RELATED"/>
    <property type="match status" value="1"/>
</dbReference>
<dbReference type="Pfam" id="PF00990">
    <property type="entry name" value="GGDEF"/>
    <property type="match status" value="1"/>
</dbReference>
<evidence type="ECO:0000256" key="5">
    <source>
        <dbReference type="ARBA" id="ARBA00023136"/>
    </source>
</evidence>
<dbReference type="InterPro" id="IPR043128">
    <property type="entry name" value="Rev_trsase/Diguanyl_cyclase"/>
</dbReference>
<evidence type="ECO:0000256" key="4">
    <source>
        <dbReference type="ARBA" id="ARBA00022989"/>
    </source>
</evidence>
<accession>A0A2M7T5P6</accession>
<dbReference type="CDD" id="cd01949">
    <property type="entry name" value="GGDEF"/>
    <property type="match status" value="1"/>
</dbReference>